<dbReference type="PANTHER" id="PTHR30146">
    <property type="entry name" value="LACI-RELATED TRANSCRIPTIONAL REPRESSOR"/>
    <property type="match status" value="1"/>
</dbReference>
<evidence type="ECO:0000313" key="6">
    <source>
        <dbReference type="Proteomes" id="UP000199150"/>
    </source>
</evidence>
<dbReference type="GO" id="GO:0000976">
    <property type="term" value="F:transcription cis-regulatory region binding"/>
    <property type="evidence" value="ECO:0007669"/>
    <property type="project" value="TreeGrafter"/>
</dbReference>
<dbReference type="RefSeq" id="WP_090650722.1">
    <property type="nucleotide sequence ID" value="NZ_CBCRYE010000008.1"/>
</dbReference>
<protein>
    <submittedName>
        <fullName evidence="5">Transcriptional regulator, LacI family</fullName>
    </submittedName>
</protein>
<dbReference type="InterPro" id="IPR010982">
    <property type="entry name" value="Lambda_DNA-bd_dom_sf"/>
</dbReference>
<dbReference type="OrthoDB" id="128688at2"/>
<evidence type="ECO:0000256" key="3">
    <source>
        <dbReference type="ARBA" id="ARBA00023163"/>
    </source>
</evidence>
<dbReference type="Proteomes" id="UP000199150">
    <property type="component" value="Unassembled WGS sequence"/>
</dbReference>
<dbReference type="SUPFAM" id="SSF53822">
    <property type="entry name" value="Periplasmic binding protein-like I"/>
    <property type="match status" value="1"/>
</dbReference>
<evidence type="ECO:0000256" key="2">
    <source>
        <dbReference type="ARBA" id="ARBA00023125"/>
    </source>
</evidence>
<dbReference type="GO" id="GO:0003700">
    <property type="term" value="F:DNA-binding transcription factor activity"/>
    <property type="evidence" value="ECO:0007669"/>
    <property type="project" value="TreeGrafter"/>
</dbReference>
<dbReference type="PANTHER" id="PTHR30146:SF153">
    <property type="entry name" value="LACTOSE OPERON REPRESSOR"/>
    <property type="match status" value="1"/>
</dbReference>
<dbReference type="PROSITE" id="PS00356">
    <property type="entry name" value="HTH_LACI_1"/>
    <property type="match status" value="1"/>
</dbReference>
<dbReference type="AlphaFoldDB" id="A0A1G4TMR2"/>
<keyword evidence="6" id="KW-1185">Reference proteome</keyword>
<dbReference type="Pfam" id="PF00356">
    <property type="entry name" value="LacI"/>
    <property type="match status" value="1"/>
</dbReference>
<dbReference type="SMART" id="SM00354">
    <property type="entry name" value="HTH_LACI"/>
    <property type="match status" value="1"/>
</dbReference>
<dbReference type="CDD" id="cd01392">
    <property type="entry name" value="HTH_LacI"/>
    <property type="match status" value="1"/>
</dbReference>
<sequence>MKNLTIVDIAREAEVSIKSVSRVLNHEYGVSPATRARVQAIIDARGFKPNAAARSLPGSRSYLVGLMIYNDEIHYYYSALQTGVMRAARRHGYHMIMEPMRGYEQEDRPAVLKRLSTSRFDAMIVPPPMCDDPAILDMLDELTIPYVRIAPRTQLERSSYVFMNDSQAAYEAIDHLWQLGHRDILYVGFRETGASEDRYEGYTRYFRDKSLVPPYPLMEVAIASAKGAIATGEAIMSARSRPTAIFAGNDMIAFGMMTAAAKYGLTIPGDISIVGFDDSPGAETVWPPLTTIRQPITDMGESATDLVVKGLGGDLAVKTKEVQRLDFSLVIRGTTAALK</sequence>
<gene>
    <name evidence="5" type="ORF">SAMN02927928_0017</name>
</gene>
<accession>A0A1G4TMR2</accession>
<dbReference type="InterPro" id="IPR046335">
    <property type="entry name" value="LacI/GalR-like_sensor"/>
</dbReference>
<name>A0A1G4TMR2_9CAUL</name>
<dbReference type="Pfam" id="PF13377">
    <property type="entry name" value="Peripla_BP_3"/>
    <property type="match status" value="1"/>
</dbReference>
<reference evidence="6" key="1">
    <citation type="submission" date="2016-10" db="EMBL/GenBank/DDBJ databases">
        <authorList>
            <person name="Varghese N."/>
            <person name="Submissions S."/>
        </authorList>
    </citation>
    <scope>NUCLEOTIDE SEQUENCE [LARGE SCALE GENOMIC DNA]</scope>
    <source>
        <strain evidence="6">CGMCC 1.3431</strain>
    </source>
</reference>
<dbReference type="SUPFAM" id="SSF47413">
    <property type="entry name" value="lambda repressor-like DNA-binding domains"/>
    <property type="match status" value="1"/>
</dbReference>
<evidence type="ECO:0000259" key="4">
    <source>
        <dbReference type="PROSITE" id="PS50932"/>
    </source>
</evidence>
<dbReference type="EMBL" id="FMTS01000010">
    <property type="protein sequence ID" value="SCW82710.1"/>
    <property type="molecule type" value="Genomic_DNA"/>
</dbReference>
<dbReference type="Gene3D" id="1.10.260.40">
    <property type="entry name" value="lambda repressor-like DNA-binding domains"/>
    <property type="match status" value="1"/>
</dbReference>
<organism evidence="5 6">
    <name type="scientific">Asticcacaulis taihuensis</name>
    <dbReference type="NCBI Taxonomy" id="260084"/>
    <lineage>
        <taxon>Bacteria</taxon>
        <taxon>Pseudomonadati</taxon>
        <taxon>Pseudomonadota</taxon>
        <taxon>Alphaproteobacteria</taxon>
        <taxon>Caulobacterales</taxon>
        <taxon>Caulobacteraceae</taxon>
        <taxon>Asticcacaulis</taxon>
    </lineage>
</organism>
<dbReference type="Gene3D" id="3.40.50.2300">
    <property type="match status" value="2"/>
</dbReference>
<evidence type="ECO:0000313" key="5">
    <source>
        <dbReference type="EMBL" id="SCW82710.1"/>
    </source>
</evidence>
<dbReference type="InterPro" id="IPR000843">
    <property type="entry name" value="HTH_LacI"/>
</dbReference>
<dbReference type="PROSITE" id="PS50932">
    <property type="entry name" value="HTH_LACI_2"/>
    <property type="match status" value="1"/>
</dbReference>
<dbReference type="InterPro" id="IPR028082">
    <property type="entry name" value="Peripla_BP_I"/>
</dbReference>
<feature type="domain" description="HTH lacI-type" evidence="4">
    <location>
        <begin position="4"/>
        <end position="58"/>
    </location>
</feature>
<keyword evidence="2" id="KW-0238">DNA-binding</keyword>
<keyword evidence="3" id="KW-0804">Transcription</keyword>
<proteinExistence type="predicted"/>
<dbReference type="STRING" id="260084.SAMN02927928_0017"/>
<dbReference type="CDD" id="cd01545">
    <property type="entry name" value="PBP1_SalR"/>
    <property type="match status" value="1"/>
</dbReference>
<evidence type="ECO:0000256" key="1">
    <source>
        <dbReference type="ARBA" id="ARBA00023015"/>
    </source>
</evidence>
<keyword evidence="1" id="KW-0805">Transcription regulation</keyword>